<keyword evidence="3" id="KW-1185">Reference proteome</keyword>
<dbReference type="AlphaFoldDB" id="U7VCB0"/>
<organism evidence="2 3">
    <name type="scientific">Cetobacterium somerae ATCC BAA-474</name>
    <dbReference type="NCBI Taxonomy" id="1319815"/>
    <lineage>
        <taxon>Bacteria</taxon>
        <taxon>Fusobacteriati</taxon>
        <taxon>Fusobacteriota</taxon>
        <taxon>Fusobacteriia</taxon>
        <taxon>Fusobacteriales</taxon>
        <taxon>Fusobacteriaceae</taxon>
        <taxon>Cetobacterium</taxon>
    </lineage>
</organism>
<gene>
    <name evidence="2" type="ORF">HMPREF0202_00958</name>
</gene>
<reference evidence="2 3" key="1">
    <citation type="submission" date="2013-08" db="EMBL/GenBank/DDBJ databases">
        <authorList>
            <person name="Weinstock G."/>
            <person name="Sodergren E."/>
            <person name="Wylie T."/>
            <person name="Fulton L."/>
            <person name="Fulton R."/>
            <person name="Fronick C."/>
            <person name="O'Laughlin M."/>
            <person name="Godfrey J."/>
            <person name="Miner T."/>
            <person name="Herter B."/>
            <person name="Appelbaum E."/>
            <person name="Cordes M."/>
            <person name="Lek S."/>
            <person name="Wollam A."/>
            <person name="Pepin K.H."/>
            <person name="Palsikar V.B."/>
            <person name="Mitreva M."/>
            <person name="Wilson R.K."/>
        </authorList>
    </citation>
    <scope>NUCLEOTIDE SEQUENCE [LARGE SCALE GENOMIC DNA]</scope>
    <source>
        <strain evidence="2 3">ATCC BAA-474</strain>
    </source>
</reference>
<proteinExistence type="predicted"/>
<feature type="chain" id="PRO_5004688642" description="P-type conjugative transfer protein TrbJ" evidence="1">
    <location>
        <begin position="21"/>
        <end position="96"/>
    </location>
</feature>
<evidence type="ECO:0000256" key="1">
    <source>
        <dbReference type="SAM" id="SignalP"/>
    </source>
</evidence>
<dbReference type="eggNOG" id="ENOG502ZHRA">
    <property type="taxonomic scope" value="Bacteria"/>
</dbReference>
<evidence type="ECO:0000313" key="3">
    <source>
        <dbReference type="Proteomes" id="UP000017081"/>
    </source>
</evidence>
<dbReference type="EMBL" id="AXZF01000035">
    <property type="protein sequence ID" value="ERT69131.1"/>
    <property type="molecule type" value="Genomic_DNA"/>
</dbReference>
<sequence>MKRILLFVFILSQLSFSLTVYDPANHSVNTLQKIENVRQTLEQVQQTQNQVNQLQNDALNLNRWAGNLLEQNLGISRKDIDNLISIRGPVRKTRNN</sequence>
<name>U7VCB0_9FUSO</name>
<accession>U7VCB0</accession>
<evidence type="ECO:0008006" key="4">
    <source>
        <dbReference type="Google" id="ProtNLM"/>
    </source>
</evidence>
<comment type="caution">
    <text evidence="2">The sequence shown here is derived from an EMBL/GenBank/DDBJ whole genome shotgun (WGS) entry which is preliminary data.</text>
</comment>
<feature type="non-terminal residue" evidence="2">
    <location>
        <position position="96"/>
    </location>
</feature>
<keyword evidence="1" id="KW-0732">Signal</keyword>
<protein>
    <recommendedName>
        <fullName evidence="4">P-type conjugative transfer protein TrbJ</fullName>
    </recommendedName>
</protein>
<dbReference type="STRING" id="1319815.HMPREF0202_00958"/>
<feature type="signal peptide" evidence="1">
    <location>
        <begin position="1"/>
        <end position="20"/>
    </location>
</feature>
<dbReference type="HOGENOM" id="CLU_2364408_0_0_0"/>
<evidence type="ECO:0000313" key="2">
    <source>
        <dbReference type="EMBL" id="ERT69131.1"/>
    </source>
</evidence>
<dbReference type="Proteomes" id="UP000017081">
    <property type="component" value="Unassembled WGS sequence"/>
</dbReference>